<organism evidence="1 2">
    <name type="scientific">Pelagibaculum spongiae</name>
    <dbReference type="NCBI Taxonomy" id="2080658"/>
    <lineage>
        <taxon>Bacteria</taxon>
        <taxon>Pseudomonadati</taxon>
        <taxon>Pseudomonadota</taxon>
        <taxon>Gammaproteobacteria</taxon>
        <taxon>Oceanospirillales</taxon>
        <taxon>Pelagibaculum</taxon>
    </lineage>
</organism>
<proteinExistence type="predicted"/>
<evidence type="ECO:0000313" key="1">
    <source>
        <dbReference type="EMBL" id="PVZ69537.1"/>
    </source>
</evidence>
<evidence type="ECO:0000313" key="2">
    <source>
        <dbReference type="Proteomes" id="UP000244906"/>
    </source>
</evidence>
<name>A0A2V1H2L5_9GAMM</name>
<protein>
    <submittedName>
        <fullName evidence="1">Uncharacterized protein</fullName>
    </submittedName>
</protein>
<sequence length="73" mass="8131">MKRLQASPSEIAEQNLLGVASFIKGTTMNIKLRLGMVRSIILKLTCRSGLAIVPFRKHLPATIIGRLLLEVRF</sequence>
<gene>
    <name evidence="1" type="ORF">DC094_09425</name>
</gene>
<accession>A0A2V1H2L5</accession>
<comment type="caution">
    <text evidence="1">The sequence shown here is derived from an EMBL/GenBank/DDBJ whole genome shotgun (WGS) entry which is preliminary data.</text>
</comment>
<dbReference type="AlphaFoldDB" id="A0A2V1H2L5"/>
<dbReference type="EMBL" id="QDDL01000003">
    <property type="protein sequence ID" value="PVZ69537.1"/>
    <property type="molecule type" value="Genomic_DNA"/>
</dbReference>
<dbReference type="Proteomes" id="UP000244906">
    <property type="component" value="Unassembled WGS sequence"/>
</dbReference>
<reference evidence="1 2" key="1">
    <citation type="submission" date="2018-04" db="EMBL/GenBank/DDBJ databases">
        <title>Thalassorhabdus spongiae gen. nov., sp. nov., isolated from a marine sponge in South-West Iceland.</title>
        <authorList>
            <person name="Knobloch S."/>
            <person name="Daussin A."/>
            <person name="Johannsson R."/>
            <person name="Marteinsson V.T."/>
        </authorList>
    </citation>
    <scope>NUCLEOTIDE SEQUENCE [LARGE SCALE GENOMIC DNA]</scope>
    <source>
        <strain evidence="1 2">Hp12</strain>
    </source>
</reference>
<keyword evidence="2" id="KW-1185">Reference proteome</keyword>